<gene>
    <name evidence="2" type="ORF">DWB77_00463</name>
</gene>
<evidence type="ECO:0000313" key="2">
    <source>
        <dbReference type="EMBL" id="AYG78356.1"/>
    </source>
</evidence>
<dbReference type="OrthoDB" id="4271696at2"/>
<dbReference type="InterPro" id="IPR036736">
    <property type="entry name" value="ACP-like_sf"/>
</dbReference>
<dbReference type="SUPFAM" id="SSF47336">
    <property type="entry name" value="ACP-like"/>
    <property type="match status" value="1"/>
</dbReference>
<reference evidence="2 3" key="1">
    <citation type="submission" date="2018-10" db="EMBL/GenBank/DDBJ databases">
        <title>Relationship between Morphology and Antimicrobial Activity in Streptomyces.</title>
        <authorList>
            <person name="Kang H.J."/>
            <person name="Kim S.B."/>
        </authorList>
    </citation>
    <scope>NUCLEOTIDE SEQUENCE [LARGE SCALE GENOMIC DNA]</scope>
    <source>
        <strain evidence="2 3">BH38</strain>
    </source>
</reference>
<organism evidence="2 3">
    <name type="scientific">Streptomyces hundungensis</name>
    <dbReference type="NCBI Taxonomy" id="1077946"/>
    <lineage>
        <taxon>Bacteria</taxon>
        <taxon>Bacillati</taxon>
        <taxon>Actinomycetota</taxon>
        <taxon>Actinomycetes</taxon>
        <taxon>Kitasatosporales</taxon>
        <taxon>Streptomycetaceae</taxon>
        <taxon>Streptomyces</taxon>
    </lineage>
</organism>
<dbReference type="Gene3D" id="1.10.1200.10">
    <property type="entry name" value="ACP-like"/>
    <property type="match status" value="1"/>
</dbReference>
<keyword evidence="3" id="KW-1185">Reference proteome</keyword>
<protein>
    <recommendedName>
        <fullName evidence="1">Carrier domain-containing protein</fullName>
    </recommendedName>
</protein>
<dbReference type="RefSeq" id="WP_120719637.1">
    <property type="nucleotide sequence ID" value="NZ_CP032698.1"/>
</dbReference>
<dbReference type="AlphaFoldDB" id="A0A387H3T9"/>
<feature type="domain" description="Carrier" evidence="1">
    <location>
        <begin position="4"/>
        <end position="82"/>
    </location>
</feature>
<evidence type="ECO:0000313" key="3">
    <source>
        <dbReference type="Proteomes" id="UP000271554"/>
    </source>
</evidence>
<dbReference type="KEGG" id="shun:DWB77_00463"/>
<proteinExistence type="predicted"/>
<dbReference type="EMBL" id="CP032698">
    <property type="protein sequence ID" value="AYG78356.1"/>
    <property type="molecule type" value="Genomic_DNA"/>
</dbReference>
<name>A0A387H3T9_9ACTN</name>
<evidence type="ECO:0000259" key="1">
    <source>
        <dbReference type="PROSITE" id="PS50075"/>
    </source>
</evidence>
<dbReference type="Proteomes" id="UP000271554">
    <property type="component" value="Chromosome"/>
</dbReference>
<dbReference type="Pfam" id="PF00550">
    <property type="entry name" value="PP-binding"/>
    <property type="match status" value="1"/>
</dbReference>
<sequence length="86" mass="9490">MTRSEVRTVLLDAVRELRPEFAGLRLTGNEHLGAELGLDSVARVELLVVLEEEFGIEDEVDPRIFMTPATVNALVDQIVVAEGVCR</sequence>
<dbReference type="PROSITE" id="PS50075">
    <property type="entry name" value="CARRIER"/>
    <property type="match status" value="1"/>
</dbReference>
<accession>A0A387H3T9</accession>
<dbReference type="InterPro" id="IPR009081">
    <property type="entry name" value="PP-bd_ACP"/>
</dbReference>